<keyword evidence="3" id="KW-1185">Reference proteome</keyword>
<dbReference type="Gene3D" id="3.90.550.10">
    <property type="entry name" value="Spore Coat Polysaccharide Biosynthesis Protein SpsA, Chain A"/>
    <property type="match status" value="1"/>
</dbReference>
<organism evidence="2 3">
    <name type="scientific">Terrabacter lapilli</name>
    <dbReference type="NCBI Taxonomy" id="436231"/>
    <lineage>
        <taxon>Bacteria</taxon>
        <taxon>Bacillati</taxon>
        <taxon>Actinomycetota</taxon>
        <taxon>Actinomycetes</taxon>
        <taxon>Micrococcales</taxon>
        <taxon>Intrasporangiaceae</taxon>
        <taxon>Terrabacter</taxon>
    </lineage>
</organism>
<dbReference type="Proteomes" id="UP001500013">
    <property type="component" value="Unassembled WGS sequence"/>
</dbReference>
<dbReference type="PANTHER" id="PTHR43179">
    <property type="entry name" value="RHAMNOSYLTRANSFERASE WBBL"/>
    <property type="match status" value="1"/>
</dbReference>
<dbReference type="Pfam" id="PF00535">
    <property type="entry name" value="Glycos_transf_2"/>
    <property type="match status" value="1"/>
</dbReference>
<comment type="caution">
    <text evidence="2">The sequence shown here is derived from an EMBL/GenBank/DDBJ whole genome shotgun (WGS) entry which is preliminary data.</text>
</comment>
<feature type="domain" description="Glycosyltransferase 2-like" evidence="1">
    <location>
        <begin position="8"/>
        <end position="113"/>
    </location>
</feature>
<evidence type="ECO:0000313" key="3">
    <source>
        <dbReference type="Proteomes" id="UP001500013"/>
    </source>
</evidence>
<reference evidence="2 3" key="1">
    <citation type="journal article" date="2019" name="Int. J. Syst. Evol. Microbiol.">
        <title>The Global Catalogue of Microorganisms (GCM) 10K type strain sequencing project: providing services to taxonomists for standard genome sequencing and annotation.</title>
        <authorList>
            <consortium name="The Broad Institute Genomics Platform"/>
            <consortium name="The Broad Institute Genome Sequencing Center for Infectious Disease"/>
            <person name="Wu L."/>
            <person name="Ma J."/>
        </authorList>
    </citation>
    <scope>NUCLEOTIDE SEQUENCE [LARGE SCALE GENOMIC DNA]</scope>
    <source>
        <strain evidence="2 3">JCM 15628</strain>
    </source>
</reference>
<dbReference type="SUPFAM" id="SSF53448">
    <property type="entry name" value="Nucleotide-diphospho-sugar transferases"/>
    <property type="match status" value="1"/>
</dbReference>
<dbReference type="InterPro" id="IPR001173">
    <property type="entry name" value="Glyco_trans_2-like"/>
</dbReference>
<gene>
    <name evidence="2" type="ORF">GCM10009817_02330</name>
</gene>
<proteinExistence type="predicted"/>
<dbReference type="PANTHER" id="PTHR43179:SF7">
    <property type="entry name" value="RHAMNOSYLTRANSFERASE WBBL"/>
    <property type="match status" value="1"/>
</dbReference>
<dbReference type="InterPro" id="IPR029044">
    <property type="entry name" value="Nucleotide-diphossugar_trans"/>
</dbReference>
<accession>A0ABN2RA92</accession>
<dbReference type="EMBL" id="BAAAPU010000001">
    <property type="protein sequence ID" value="GAA1966059.1"/>
    <property type="molecule type" value="Genomic_DNA"/>
</dbReference>
<evidence type="ECO:0000313" key="2">
    <source>
        <dbReference type="EMBL" id="GAA1966059.1"/>
    </source>
</evidence>
<name>A0ABN2RA92_9MICO</name>
<protein>
    <recommendedName>
        <fullName evidence="1">Glycosyltransferase 2-like domain-containing protein</fullName>
    </recommendedName>
</protein>
<sequence length="298" mass="32101">MVGPGIVSVVIVAYKSAETIEDCVRACATDPAVAAVVVVDNSSDEMTKAIVSKLGRSNPAVSYVANSNEGFSKGCNLGARHGAAKAPVLAFINPDVFISKSLRPLAQRALHGGIVGGDIVPTLNYPWLSCRPLPSRIREAVKAVVGPAVYRQKAGVRGDWRRVGQLMGALLVINVEVFKRLGGFDERFELYYEDVDICERASQYGGCTLHTETYGLHVGGVSSSASSGRAYVAGRISRIRYWRKRGETGTDAYLALLAVIEFVARSVARRSEGQGARRSALSLQFEELRRPGSVTVLR</sequence>
<evidence type="ECO:0000259" key="1">
    <source>
        <dbReference type="Pfam" id="PF00535"/>
    </source>
</evidence>